<dbReference type="Pfam" id="PF17124">
    <property type="entry name" value="ThiJ_like"/>
    <property type="match status" value="1"/>
</dbReference>
<dbReference type="Proteomes" id="UP000238642">
    <property type="component" value="Unassembled WGS sequence"/>
</dbReference>
<feature type="signal peptide" evidence="4">
    <location>
        <begin position="1"/>
        <end position="20"/>
    </location>
</feature>
<sequence>MTKQILLLTTLAMASVTAVAQKRVLFVMSGANELKLKDNKTYSTGVFLSEFYLAYKDITLLGYEVDFATPNGIKPSIDAESRNKKYWGKRSHLIAEAEDFVRNNENFSKPHTLEKVLENIDRYSGMIVPGGQGLMTDLIHDKIIPQLLIGFSNRNTVIGLICHAPALILTIPEETNPFVGYRVNSVTGLEEFFIETFVMKGKPMNRKIAKQLKKSGLIHKKGRPAGNFAIRDRELITSQNPYSNQAFIKLYIEALKE</sequence>
<proteinExistence type="inferred from homology"/>
<dbReference type="InterPro" id="IPR050325">
    <property type="entry name" value="Prot/Nucl_acid_deglycase"/>
</dbReference>
<comment type="caution">
    <text evidence="5">The sequence shown here is derived from an EMBL/GenBank/DDBJ whole genome shotgun (WGS) entry which is preliminary data.</text>
</comment>
<evidence type="ECO:0000313" key="5">
    <source>
        <dbReference type="EMBL" id="PRD51962.1"/>
    </source>
</evidence>
<dbReference type="RefSeq" id="WP_105727398.1">
    <property type="nucleotide sequence ID" value="NZ_PVBS01000004.1"/>
</dbReference>
<dbReference type="AlphaFoldDB" id="A0A2S9JG77"/>
<dbReference type="Gene3D" id="3.40.50.880">
    <property type="match status" value="1"/>
</dbReference>
<evidence type="ECO:0000256" key="4">
    <source>
        <dbReference type="SAM" id="SignalP"/>
    </source>
</evidence>
<dbReference type="GO" id="GO:0019243">
    <property type="term" value="P:methylglyoxal catabolic process to D-lactate via S-lactoyl-glutathione"/>
    <property type="evidence" value="ECO:0007669"/>
    <property type="project" value="TreeGrafter"/>
</dbReference>
<dbReference type="GO" id="GO:0005737">
    <property type="term" value="C:cytoplasm"/>
    <property type="evidence" value="ECO:0007669"/>
    <property type="project" value="TreeGrafter"/>
</dbReference>
<protein>
    <recommendedName>
        <fullName evidence="7">Thiamine biosynthesis protein ThiJ</fullName>
    </recommendedName>
</protein>
<evidence type="ECO:0000256" key="3">
    <source>
        <dbReference type="ARBA" id="ARBA00038493"/>
    </source>
</evidence>
<feature type="chain" id="PRO_5015647495" description="Thiamine biosynthesis protein ThiJ" evidence="4">
    <location>
        <begin position="21"/>
        <end position="257"/>
    </location>
</feature>
<dbReference type="InterPro" id="IPR029062">
    <property type="entry name" value="Class_I_gatase-like"/>
</dbReference>
<evidence type="ECO:0000256" key="2">
    <source>
        <dbReference type="ARBA" id="ARBA00023239"/>
    </source>
</evidence>
<gene>
    <name evidence="5" type="ORF">C5749_16820</name>
</gene>
<dbReference type="PANTHER" id="PTHR48094">
    <property type="entry name" value="PROTEIN/NUCLEIC ACID DEGLYCASE DJ-1-RELATED"/>
    <property type="match status" value="1"/>
</dbReference>
<dbReference type="GO" id="GO:0019172">
    <property type="term" value="F:glyoxalase III activity"/>
    <property type="evidence" value="ECO:0007669"/>
    <property type="project" value="TreeGrafter"/>
</dbReference>
<evidence type="ECO:0000256" key="1">
    <source>
        <dbReference type="ARBA" id="ARBA00023016"/>
    </source>
</evidence>
<evidence type="ECO:0000313" key="6">
    <source>
        <dbReference type="Proteomes" id="UP000238642"/>
    </source>
</evidence>
<dbReference type="EMBL" id="PVBS01000004">
    <property type="protein sequence ID" value="PRD51962.1"/>
    <property type="molecule type" value="Genomic_DNA"/>
</dbReference>
<evidence type="ECO:0008006" key="7">
    <source>
        <dbReference type="Google" id="ProtNLM"/>
    </source>
</evidence>
<dbReference type="SUPFAM" id="SSF52317">
    <property type="entry name" value="Class I glutamine amidotransferase-like"/>
    <property type="match status" value="1"/>
</dbReference>
<reference evidence="5 6" key="1">
    <citation type="submission" date="2018-02" db="EMBL/GenBank/DDBJ databases">
        <title>The draft genome of Sphingobacterium gobiense H7.</title>
        <authorList>
            <person name="Li L."/>
            <person name="Liu L."/>
            <person name="Zhang X."/>
            <person name="Wang T."/>
            <person name="Liang L."/>
        </authorList>
    </citation>
    <scope>NUCLEOTIDE SEQUENCE [LARGE SCALE GENOMIC DNA]</scope>
    <source>
        <strain evidence="5 6">ACCC 05757</strain>
    </source>
</reference>
<keyword evidence="1" id="KW-0346">Stress response</keyword>
<accession>A0A2S9JG77</accession>
<dbReference type="InterPro" id="IPR032633">
    <property type="entry name" value="ThiJ-like"/>
</dbReference>
<comment type="similarity">
    <text evidence="3">Belongs to the peptidase C56 family. HSP31-like subfamily.</text>
</comment>
<name>A0A2S9JG77_9SPHI</name>
<keyword evidence="4" id="KW-0732">Signal</keyword>
<organism evidence="5 6">
    <name type="scientific">Sphingobacterium gobiense</name>
    <dbReference type="NCBI Taxonomy" id="1382456"/>
    <lineage>
        <taxon>Bacteria</taxon>
        <taxon>Pseudomonadati</taxon>
        <taxon>Bacteroidota</taxon>
        <taxon>Sphingobacteriia</taxon>
        <taxon>Sphingobacteriales</taxon>
        <taxon>Sphingobacteriaceae</taxon>
        <taxon>Sphingobacterium</taxon>
    </lineage>
</organism>
<dbReference type="OrthoDB" id="9792284at2"/>
<keyword evidence="6" id="KW-1185">Reference proteome</keyword>
<keyword evidence="2" id="KW-0456">Lyase</keyword>
<dbReference type="PANTHER" id="PTHR48094:SF11">
    <property type="entry name" value="GLUTATHIONE-INDEPENDENT GLYOXALASE HSP31-RELATED"/>
    <property type="match status" value="1"/>
</dbReference>